<dbReference type="InterPro" id="IPR035979">
    <property type="entry name" value="RBD_domain_sf"/>
</dbReference>
<dbReference type="InterPro" id="IPR007201">
    <property type="entry name" value="Mei2-like_Rrm_C"/>
</dbReference>
<dbReference type="Pfam" id="PF04059">
    <property type="entry name" value="RRM_2"/>
    <property type="match status" value="1"/>
</dbReference>
<dbReference type="GO" id="GO:0003676">
    <property type="term" value="F:nucleic acid binding"/>
    <property type="evidence" value="ECO:0007669"/>
    <property type="project" value="InterPro"/>
</dbReference>
<organism evidence="2 3">
    <name type="scientific">Dothistroma septosporum (strain NZE10 / CBS 128990)</name>
    <name type="common">Red band needle blight fungus</name>
    <name type="synonym">Mycosphaerella pini</name>
    <dbReference type="NCBI Taxonomy" id="675120"/>
    <lineage>
        <taxon>Eukaryota</taxon>
        <taxon>Fungi</taxon>
        <taxon>Dikarya</taxon>
        <taxon>Ascomycota</taxon>
        <taxon>Pezizomycotina</taxon>
        <taxon>Dothideomycetes</taxon>
        <taxon>Dothideomycetidae</taxon>
        <taxon>Mycosphaerellales</taxon>
        <taxon>Mycosphaerellaceae</taxon>
        <taxon>Dothistroma</taxon>
    </lineage>
</organism>
<accession>M2XMA6</accession>
<dbReference type="AlphaFoldDB" id="M2XMA6"/>
<keyword evidence="3" id="KW-1185">Reference proteome</keyword>
<dbReference type="eggNOG" id="KOG4660">
    <property type="taxonomic scope" value="Eukaryota"/>
</dbReference>
<dbReference type="OMA" id="QANINHY"/>
<dbReference type="OrthoDB" id="417481at2759"/>
<feature type="non-terminal residue" evidence="2">
    <location>
        <position position="113"/>
    </location>
</feature>
<dbReference type="STRING" id="675120.M2XMA6"/>
<dbReference type="EMBL" id="KB446540">
    <property type="protein sequence ID" value="EME43587.1"/>
    <property type="molecule type" value="Genomic_DNA"/>
</dbReference>
<proteinExistence type="predicted"/>
<sequence length="113" mass="13562">MDVRTTVMLRNLPNKWGVREWKAMLDAYTFGMYDFSYLRIDFGNSYNVGYGFVNFTESKHIGRFLDRWMGQEWEPGHRPEKRVQLSYATVQGYDCLVEKFRNSSIMEEFEGYR</sequence>
<feature type="domain" description="Mei2-like C-terminal RNA recognition motif" evidence="1">
    <location>
        <begin position="4"/>
        <end position="101"/>
    </location>
</feature>
<dbReference type="HOGENOM" id="CLU_122513_1_0_1"/>
<reference evidence="2 3" key="2">
    <citation type="journal article" date="2012" name="PLoS Pathog.">
        <title>Diverse lifestyles and strategies of plant pathogenesis encoded in the genomes of eighteen Dothideomycetes fungi.</title>
        <authorList>
            <person name="Ohm R.A."/>
            <person name="Feau N."/>
            <person name="Henrissat B."/>
            <person name="Schoch C.L."/>
            <person name="Horwitz B.A."/>
            <person name="Barry K.W."/>
            <person name="Condon B.J."/>
            <person name="Copeland A.C."/>
            <person name="Dhillon B."/>
            <person name="Glaser F."/>
            <person name="Hesse C.N."/>
            <person name="Kosti I."/>
            <person name="LaButti K."/>
            <person name="Lindquist E.A."/>
            <person name="Lucas S."/>
            <person name="Salamov A.A."/>
            <person name="Bradshaw R.E."/>
            <person name="Ciuffetti L."/>
            <person name="Hamelin R.C."/>
            <person name="Kema G.H.J."/>
            <person name="Lawrence C."/>
            <person name="Scott J.A."/>
            <person name="Spatafora J.W."/>
            <person name="Turgeon B.G."/>
            <person name="de Wit P.J.G.M."/>
            <person name="Zhong S."/>
            <person name="Goodwin S.B."/>
            <person name="Grigoriev I.V."/>
        </authorList>
    </citation>
    <scope>NUCLEOTIDE SEQUENCE [LARGE SCALE GENOMIC DNA]</scope>
    <source>
        <strain evidence="3">NZE10 / CBS 128990</strain>
    </source>
</reference>
<evidence type="ECO:0000313" key="3">
    <source>
        <dbReference type="Proteomes" id="UP000016933"/>
    </source>
</evidence>
<dbReference type="Proteomes" id="UP000016933">
    <property type="component" value="Unassembled WGS sequence"/>
</dbReference>
<gene>
    <name evidence="2" type="ORF">DOTSEDRAFT_105962</name>
</gene>
<evidence type="ECO:0000313" key="2">
    <source>
        <dbReference type="EMBL" id="EME43587.1"/>
    </source>
</evidence>
<dbReference type="SUPFAM" id="SSF54928">
    <property type="entry name" value="RNA-binding domain, RBD"/>
    <property type="match status" value="1"/>
</dbReference>
<evidence type="ECO:0000259" key="1">
    <source>
        <dbReference type="Pfam" id="PF04059"/>
    </source>
</evidence>
<reference evidence="3" key="1">
    <citation type="journal article" date="2012" name="PLoS Genet.">
        <title>The genomes of the fungal plant pathogens Cladosporium fulvum and Dothistroma septosporum reveal adaptation to different hosts and lifestyles but also signatures of common ancestry.</title>
        <authorList>
            <person name="de Wit P.J.G.M."/>
            <person name="van der Burgt A."/>
            <person name="Oekmen B."/>
            <person name="Stergiopoulos I."/>
            <person name="Abd-Elsalam K.A."/>
            <person name="Aerts A.L."/>
            <person name="Bahkali A.H."/>
            <person name="Beenen H.G."/>
            <person name="Chettri P."/>
            <person name="Cox M.P."/>
            <person name="Datema E."/>
            <person name="de Vries R.P."/>
            <person name="Dhillon B."/>
            <person name="Ganley A.R."/>
            <person name="Griffiths S.A."/>
            <person name="Guo Y."/>
            <person name="Hamelin R.C."/>
            <person name="Henrissat B."/>
            <person name="Kabir M.S."/>
            <person name="Jashni M.K."/>
            <person name="Kema G."/>
            <person name="Klaubauf S."/>
            <person name="Lapidus A."/>
            <person name="Levasseur A."/>
            <person name="Lindquist E."/>
            <person name="Mehrabi R."/>
            <person name="Ohm R.A."/>
            <person name="Owen T.J."/>
            <person name="Salamov A."/>
            <person name="Schwelm A."/>
            <person name="Schijlen E."/>
            <person name="Sun H."/>
            <person name="van den Burg H.A."/>
            <person name="van Ham R.C.H.J."/>
            <person name="Zhang S."/>
            <person name="Goodwin S.B."/>
            <person name="Grigoriev I.V."/>
            <person name="Collemare J."/>
            <person name="Bradshaw R.E."/>
        </authorList>
    </citation>
    <scope>NUCLEOTIDE SEQUENCE [LARGE SCALE GENOMIC DNA]</scope>
    <source>
        <strain evidence="3">NZE10 / CBS 128990</strain>
    </source>
</reference>
<protein>
    <recommendedName>
        <fullName evidence="1">Mei2-like C-terminal RNA recognition motif domain-containing protein</fullName>
    </recommendedName>
</protein>
<name>M2XMA6_DOTSN</name>